<dbReference type="PANTHER" id="PTHR30258:SF2">
    <property type="entry name" value="COMG OPERON PROTEIN 1"/>
    <property type="match status" value="1"/>
</dbReference>
<dbReference type="Gene3D" id="3.30.450.90">
    <property type="match status" value="1"/>
</dbReference>
<evidence type="ECO:0000256" key="2">
    <source>
        <dbReference type="ARBA" id="ARBA00022741"/>
    </source>
</evidence>
<evidence type="ECO:0000313" key="6">
    <source>
        <dbReference type="Proteomes" id="UP000029392"/>
    </source>
</evidence>
<dbReference type="PANTHER" id="PTHR30258">
    <property type="entry name" value="TYPE II SECRETION SYSTEM PROTEIN GSPE-RELATED"/>
    <property type="match status" value="1"/>
</dbReference>
<dbReference type="Pfam" id="PF00437">
    <property type="entry name" value="T2SSE"/>
    <property type="match status" value="1"/>
</dbReference>
<dbReference type="GO" id="GO:0016887">
    <property type="term" value="F:ATP hydrolysis activity"/>
    <property type="evidence" value="ECO:0007669"/>
    <property type="project" value="TreeGrafter"/>
</dbReference>
<dbReference type="RefSeq" id="WP_052385596.1">
    <property type="nucleotide sequence ID" value="NZ_AVCH01000013.1"/>
</dbReference>
<dbReference type="Gene3D" id="1.10.40.70">
    <property type="match status" value="1"/>
</dbReference>
<dbReference type="AlphaFoldDB" id="A0A091BKH0"/>
<feature type="domain" description="Bacterial type II secretion system protein E" evidence="4">
    <location>
        <begin position="387"/>
        <end position="401"/>
    </location>
</feature>
<dbReference type="SUPFAM" id="SSF52540">
    <property type="entry name" value="P-loop containing nucleoside triphosphate hydrolases"/>
    <property type="match status" value="1"/>
</dbReference>
<organism evidence="5 6">
    <name type="scientific">Arenimonas malthae CC-JY-1</name>
    <dbReference type="NCBI Taxonomy" id="1384054"/>
    <lineage>
        <taxon>Bacteria</taxon>
        <taxon>Pseudomonadati</taxon>
        <taxon>Pseudomonadota</taxon>
        <taxon>Gammaproteobacteria</taxon>
        <taxon>Lysobacterales</taxon>
        <taxon>Lysobacteraceae</taxon>
        <taxon>Arenimonas</taxon>
    </lineage>
</organism>
<dbReference type="Proteomes" id="UP000029392">
    <property type="component" value="Unassembled WGS sequence"/>
</dbReference>
<gene>
    <name evidence="5" type="ORF">N790_13090</name>
</gene>
<dbReference type="GO" id="GO:0005524">
    <property type="term" value="F:ATP binding"/>
    <property type="evidence" value="ECO:0007669"/>
    <property type="project" value="UniProtKB-KW"/>
</dbReference>
<sequence length="575" mass="63284">MPPALTEQTERSLAPSARRLGDLLVERQLATRADIGKALAFQQQFGGRIGSILVRLGALSEESLLPVLSEQLEMPLLEGPEWPTDAAAMHRVAEASGLVADWWVDNGVAGWETESGQWLVAARDPLDPSLNEILARRLPAGGWQWRLARGQDLDRLLDLAARSERRDDEFGDDDVSHLRELAEEVPVIELVNNVLAQAMDQRASDIHIEPEEQVFHVRLRIDGILHTRLTLPISRYPAVASRVKLISGMDIAERRLPQDGRLSTRVSGQDVDIRASAVPAVHGESLVLRLLPKERQDLSLERLGFTPRDLSMFRGWAREPHGIVLVTGPTGSGKSTTLYGTLEEMNQRDRKIITVEDPVEYQVPGVTQIQANAEIGYSFARALRAILRQDPDVIMIGEIRDLETAEIAVQSALTGHLVLSTLHTNDAVSAFTRLVDMGLEPFLVATSVRAVQAQRLVRRVCPDCSQPAEVLPAVERLVAPVLDGDASPPQWRKAVGCPRCRGTGYRGRLGIYELVDVTPELQELVLERATAERMRQLATAQGGRTLREDGLLKARQGLTTVDEVVRVTGGIAAEA</sequence>
<dbReference type="GO" id="GO:0005886">
    <property type="term" value="C:plasma membrane"/>
    <property type="evidence" value="ECO:0007669"/>
    <property type="project" value="TreeGrafter"/>
</dbReference>
<protein>
    <recommendedName>
        <fullName evidence="4">Bacterial type II secretion system protein E domain-containing protein</fullName>
    </recommendedName>
</protein>
<dbReference type="Gene3D" id="3.40.50.300">
    <property type="entry name" value="P-loop containing nucleotide triphosphate hydrolases"/>
    <property type="match status" value="1"/>
</dbReference>
<keyword evidence="2" id="KW-0547">Nucleotide-binding</keyword>
<dbReference type="SMART" id="SM00382">
    <property type="entry name" value="AAA"/>
    <property type="match status" value="1"/>
</dbReference>
<dbReference type="FunFam" id="3.40.50.300:FF:000398">
    <property type="entry name" value="Type IV pilus assembly ATPase PilB"/>
    <property type="match status" value="1"/>
</dbReference>
<dbReference type="STRING" id="1384054.N790_13090"/>
<keyword evidence="3" id="KW-0067">ATP-binding</keyword>
<evidence type="ECO:0000259" key="4">
    <source>
        <dbReference type="PROSITE" id="PS00662"/>
    </source>
</evidence>
<dbReference type="EMBL" id="AVCH01000013">
    <property type="protein sequence ID" value="KFN52002.1"/>
    <property type="molecule type" value="Genomic_DNA"/>
</dbReference>
<accession>A0A091BKH0</accession>
<reference evidence="5 6" key="1">
    <citation type="submission" date="2013-09" db="EMBL/GenBank/DDBJ databases">
        <title>Genome sequencing of Arenimonas malthae.</title>
        <authorList>
            <person name="Chen F."/>
            <person name="Wang G."/>
        </authorList>
    </citation>
    <scope>NUCLEOTIDE SEQUENCE [LARGE SCALE GENOMIC DNA]</scope>
    <source>
        <strain evidence="5 6">CC-JY-1</strain>
    </source>
</reference>
<dbReference type="OrthoDB" id="9804785at2"/>
<dbReference type="PROSITE" id="PS00662">
    <property type="entry name" value="T2SP_E"/>
    <property type="match status" value="1"/>
</dbReference>
<name>A0A091BKH0_9GAMM</name>
<dbReference type="SUPFAM" id="SSF160246">
    <property type="entry name" value="EspE N-terminal domain-like"/>
    <property type="match status" value="1"/>
</dbReference>
<evidence type="ECO:0000256" key="1">
    <source>
        <dbReference type="ARBA" id="ARBA00006611"/>
    </source>
</evidence>
<dbReference type="eggNOG" id="COG2804">
    <property type="taxonomic scope" value="Bacteria"/>
</dbReference>
<keyword evidence="6" id="KW-1185">Reference proteome</keyword>
<evidence type="ECO:0000256" key="3">
    <source>
        <dbReference type="ARBA" id="ARBA00022840"/>
    </source>
</evidence>
<dbReference type="PATRIC" id="fig|1384054.3.peg.337"/>
<dbReference type="InterPro" id="IPR007831">
    <property type="entry name" value="T2SS_GspE_N"/>
</dbReference>
<comment type="caution">
    <text evidence="5">The sequence shown here is derived from an EMBL/GenBank/DDBJ whole genome shotgun (WGS) entry which is preliminary data.</text>
</comment>
<dbReference type="CDD" id="cd01129">
    <property type="entry name" value="PulE-GspE-like"/>
    <property type="match status" value="1"/>
</dbReference>
<evidence type="ECO:0000313" key="5">
    <source>
        <dbReference type="EMBL" id="KFN52002.1"/>
    </source>
</evidence>
<dbReference type="InterPro" id="IPR001482">
    <property type="entry name" value="T2SS/T4SS_dom"/>
</dbReference>
<proteinExistence type="inferred from homology"/>
<dbReference type="InterPro" id="IPR037257">
    <property type="entry name" value="T2SS_E_N_sf"/>
</dbReference>
<dbReference type="Pfam" id="PF05157">
    <property type="entry name" value="MshEN"/>
    <property type="match status" value="1"/>
</dbReference>
<dbReference type="InterPro" id="IPR003593">
    <property type="entry name" value="AAA+_ATPase"/>
</dbReference>
<dbReference type="InterPro" id="IPR027417">
    <property type="entry name" value="P-loop_NTPase"/>
</dbReference>
<comment type="similarity">
    <text evidence="1">Belongs to the GSP E family.</text>
</comment>